<dbReference type="InterPro" id="IPR006076">
    <property type="entry name" value="FAD-dep_OxRdtase"/>
</dbReference>
<dbReference type="PROSITE" id="PS00677">
    <property type="entry name" value="DAO"/>
    <property type="match status" value="1"/>
</dbReference>
<protein>
    <recommendedName>
        <fullName evidence="7">FAD dependent oxidoreductase domain-containing protein</fullName>
    </recommendedName>
</protein>
<dbReference type="Gene3D" id="3.40.50.720">
    <property type="entry name" value="NAD(P)-binding Rossmann-like Domain"/>
    <property type="match status" value="1"/>
</dbReference>
<feature type="binding site" evidence="6">
    <location>
        <position position="287"/>
    </location>
    <ligand>
        <name>D-dopa</name>
        <dbReference type="ChEBI" id="CHEBI:149689"/>
    </ligand>
</feature>
<feature type="binding site" evidence="6">
    <location>
        <position position="315"/>
    </location>
    <ligand>
        <name>D-dopa</name>
        <dbReference type="ChEBI" id="CHEBI:149689"/>
    </ligand>
</feature>
<feature type="binding site" evidence="6">
    <location>
        <position position="227"/>
    </location>
    <ligand>
        <name>D-dopa</name>
        <dbReference type="ChEBI" id="CHEBI:149689"/>
    </ligand>
</feature>
<organism evidence="8 9">
    <name type="scientific">Aureobasidium pullulans</name>
    <name type="common">Black yeast</name>
    <name type="synonym">Pullularia pullulans</name>
    <dbReference type="NCBI Taxonomy" id="5580"/>
    <lineage>
        <taxon>Eukaryota</taxon>
        <taxon>Fungi</taxon>
        <taxon>Dikarya</taxon>
        <taxon>Ascomycota</taxon>
        <taxon>Pezizomycotina</taxon>
        <taxon>Dothideomycetes</taxon>
        <taxon>Dothideomycetidae</taxon>
        <taxon>Dothideales</taxon>
        <taxon>Saccotheciaceae</taxon>
        <taxon>Aureobasidium</taxon>
    </lineage>
</organism>
<dbReference type="PANTHER" id="PTHR11530">
    <property type="entry name" value="D-AMINO ACID OXIDASE"/>
    <property type="match status" value="1"/>
</dbReference>
<feature type="binding site" evidence="6">
    <location>
        <begin position="46"/>
        <end position="47"/>
    </location>
    <ligand>
        <name>FAD</name>
        <dbReference type="ChEBI" id="CHEBI:57692"/>
    </ligand>
</feature>
<dbReference type="SUPFAM" id="SSF51971">
    <property type="entry name" value="Nucleotide-binding domain"/>
    <property type="match status" value="1"/>
</dbReference>
<dbReference type="Gene3D" id="3.30.9.10">
    <property type="entry name" value="D-Amino Acid Oxidase, subunit A, domain 2"/>
    <property type="match status" value="1"/>
</dbReference>
<evidence type="ECO:0000259" key="7">
    <source>
        <dbReference type="Pfam" id="PF01266"/>
    </source>
</evidence>
<dbReference type="PIRSF" id="PIRSF000189">
    <property type="entry name" value="D-aa_oxidase"/>
    <property type="match status" value="1"/>
</dbReference>
<keyword evidence="4 6" id="KW-0274">FAD</keyword>
<keyword evidence="3" id="KW-0285">Flavoprotein</keyword>
<comment type="caution">
    <text evidence="8">The sequence shown here is derived from an EMBL/GenBank/DDBJ whole genome shotgun (WGS) entry which is preliminary data.</text>
</comment>
<evidence type="ECO:0000256" key="1">
    <source>
        <dbReference type="ARBA" id="ARBA00001974"/>
    </source>
</evidence>
<dbReference type="Proteomes" id="UP000306584">
    <property type="component" value="Unassembled WGS sequence"/>
</dbReference>
<comment type="similarity">
    <text evidence="2">Belongs to the DAMOX/DASOX family.</text>
</comment>
<evidence type="ECO:0000313" key="8">
    <source>
        <dbReference type="EMBL" id="THY19390.1"/>
    </source>
</evidence>
<dbReference type="GO" id="GO:0019478">
    <property type="term" value="P:D-amino acid catabolic process"/>
    <property type="evidence" value="ECO:0007669"/>
    <property type="project" value="TreeGrafter"/>
</dbReference>
<evidence type="ECO:0000256" key="4">
    <source>
        <dbReference type="ARBA" id="ARBA00022827"/>
    </source>
</evidence>
<feature type="binding site" evidence="6">
    <location>
        <position position="220"/>
    </location>
    <ligand>
        <name>D-dopa</name>
        <dbReference type="ChEBI" id="CHEBI:149689"/>
    </ligand>
</feature>
<proteinExistence type="inferred from homology"/>
<dbReference type="GO" id="GO:0003884">
    <property type="term" value="F:D-amino-acid oxidase activity"/>
    <property type="evidence" value="ECO:0007669"/>
    <property type="project" value="InterPro"/>
</dbReference>
<dbReference type="AlphaFoldDB" id="A0A4S9KUP9"/>
<keyword evidence="5" id="KW-0560">Oxidoreductase</keyword>
<dbReference type="InterPro" id="IPR006181">
    <property type="entry name" value="D-amino_acid_oxidase_CS"/>
</dbReference>
<evidence type="ECO:0000313" key="9">
    <source>
        <dbReference type="Proteomes" id="UP000306584"/>
    </source>
</evidence>
<name>A0A4S9KUP9_AURPU</name>
<evidence type="ECO:0000256" key="2">
    <source>
        <dbReference type="ARBA" id="ARBA00006730"/>
    </source>
</evidence>
<accession>A0A4S9KUP9</accession>
<evidence type="ECO:0000256" key="3">
    <source>
        <dbReference type="ARBA" id="ARBA00022630"/>
    </source>
</evidence>
<dbReference type="SUPFAM" id="SSF54373">
    <property type="entry name" value="FAD-linked reductases, C-terminal domain"/>
    <property type="match status" value="1"/>
</dbReference>
<sequence length="360" mass="39250">MQDSIVVIGAGVIGLDVALVLAENGYGHHTTVVAQHLPGDTSINYTSPWAGANFSAISGSDENALIWDKAGYRRLMKLAETDGPAAAIKKTQSVEYWDEQPAEEKLSSLAGYLDDFTVISQEQLIPGVAFGISFTTVTINAPRHIQYLKTKLESLGVRFFRRKLEHLDHGFLSEHTKILFNCVGNAARQLPGVQDSKCYPVRGQIVLARAPHIAKNVMRHGKDSETYIIPRPYSNGNVILGGFMQKNNGTGDTFAHEVESIWHRSSTLEPSLDVPETEVLATFAGLRPGRQGGARIETEQRAGGRFVVHNYGAGGTGYQAGLGMAMQAVGLGLPHLADITRDQDFVDLGNVKEREWRANL</sequence>
<dbReference type="GO" id="GO:0071949">
    <property type="term" value="F:FAD binding"/>
    <property type="evidence" value="ECO:0007669"/>
    <property type="project" value="InterPro"/>
</dbReference>
<reference evidence="8 9" key="1">
    <citation type="submission" date="2018-10" db="EMBL/GenBank/DDBJ databases">
        <title>Fifty Aureobasidium pullulans genomes reveal a recombining polyextremotolerant generalist.</title>
        <authorList>
            <person name="Gostincar C."/>
            <person name="Turk M."/>
            <person name="Zajc J."/>
            <person name="Gunde-Cimerman N."/>
        </authorList>
    </citation>
    <scope>NUCLEOTIDE SEQUENCE [LARGE SCALE GENOMIC DNA]</scope>
    <source>
        <strain evidence="8 9">EXF-6604</strain>
    </source>
</reference>
<feature type="domain" description="FAD dependent oxidoreductase" evidence="7">
    <location>
        <begin position="5"/>
        <end position="327"/>
    </location>
</feature>
<dbReference type="InterPro" id="IPR023209">
    <property type="entry name" value="DAO"/>
</dbReference>
<gene>
    <name evidence="8" type="ORF">D6D01_07074</name>
</gene>
<dbReference type="Pfam" id="PF01266">
    <property type="entry name" value="DAO"/>
    <property type="match status" value="1"/>
</dbReference>
<dbReference type="EMBL" id="QZBD01000327">
    <property type="protein sequence ID" value="THY19390.1"/>
    <property type="molecule type" value="Genomic_DNA"/>
</dbReference>
<evidence type="ECO:0000256" key="5">
    <source>
        <dbReference type="ARBA" id="ARBA00023002"/>
    </source>
</evidence>
<evidence type="ECO:0000256" key="6">
    <source>
        <dbReference type="PIRSR" id="PIRSR000189-1"/>
    </source>
</evidence>
<comment type="cofactor">
    <cofactor evidence="1 6">
        <name>FAD</name>
        <dbReference type="ChEBI" id="CHEBI:57692"/>
    </cofactor>
</comment>
<dbReference type="PANTHER" id="PTHR11530:SF11">
    <property type="entry name" value="D-ASPARTATE OXIDASE"/>
    <property type="match status" value="1"/>
</dbReference>
<dbReference type="GO" id="GO:0005737">
    <property type="term" value="C:cytoplasm"/>
    <property type="evidence" value="ECO:0007669"/>
    <property type="project" value="TreeGrafter"/>
</dbReference>